<gene>
    <name evidence="1" type="ORF">Afil01_12440</name>
</gene>
<name>A0A9W6SI81_9ACTN</name>
<proteinExistence type="predicted"/>
<reference evidence="1" key="1">
    <citation type="submission" date="2023-03" db="EMBL/GenBank/DDBJ databases">
        <title>Actinorhabdospora filicis NBRC 111898.</title>
        <authorList>
            <person name="Ichikawa N."/>
            <person name="Sato H."/>
            <person name="Tonouchi N."/>
        </authorList>
    </citation>
    <scope>NUCLEOTIDE SEQUENCE</scope>
    <source>
        <strain evidence="1">NBRC 111898</strain>
    </source>
</reference>
<protein>
    <submittedName>
        <fullName evidence="1">Uncharacterized protein</fullName>
    </submittedName>
</protein>
<dbReference type="Proteomes" id="UP001165079">
    <property type="component" value="Unassembled WGS sequence"/>
</dbReference>
<dbReference type="AlphaFoldDB" id="A0A9W6SI81"/>
<keyword evidence="2" id="KW-1185">Reference proteome</keyword>
<comment type="caution">
    <text evidence="1">The sequence shown here is derived from an EMBL/GenBank/DDBJ whole genome shotgun (WGS) entry which is preliminary data.</text>
</comment>
<evidence type="ECO:0000313" key="1">
    <source>
        <dbReference type="EMBL" id="GLZ76437.1"/>
    </source>
</evidence>
<dbReference type="EMBL" id="BSTX01000001">
    <property type="protein sequence ID" value="GLZ76437.1"/>
    <property type="molecule type" value="Genomic_DNA"/>
</dbReference>
<dbReference type="RefSeq" id="WP_285661615.1">
    <property type="nucleotide sequence ID" value="NZ_BSTX01000001.1"/>
</dbReference>
<accession>A0A9W6SI81</accession>
<organism evidence="1 2">
    <name type="scientific">Actinorhabdospora filicis</name>
    <dbReference type="NCBI Taxonomy" id="1785913"/>
    <lineage>
        <taxon>Bacteria</taxon>
        <taxon>Bacillati</taxon>
        <taxon>Actinomycetota</taxon>
        <taxon>Actinomycetes</taxon>
        <taxon>Micromonosporales</taxon>
        <taxon>Micromonosporaceae</taxon>
        <taxon>Actinorhabdospora</taxon>
    </lineage>
</organism>
<evidence type="ECO:0000313" key="2">
    <source>
        <dbReference type="Proteomes" id="UP001165079"/>
    </source>
</evidence>
<sequence length="195" mass="20307">MLPSFQLSVPDSWTLLELASPNRDAVLRRSVEASVGRSLPRPHVEKITRQLRKAARESQALGAVFAAGMFDFADGGAIQAIVTGAVVKPPEGADLSLAGLLASLGRPEPERPGGPWARIGPVDLPAGPAARLTGVDDLDLPGAGAQIRCAVTHTLVPAPGGERVVAIMCASPNMSLVPQLHELFDAVTGTLVFLE</sequence>